<dbReference type="KEGG" id="aser:Asera_63360"/>
<evidence type="ECO:0000256" key="4">
    <source>
        <dbReference type="PROSITE-ProRule" id="PRU00335"/>
    </source>
</evidence>
<dbReference type="GO" id="GO:0000976">
    <property type="term" value="F:transcription cis-regulatory region binding"/>
    <property type="evidence" value="ECO:0007669"/>
    <property type="project" value="TreeGrafter"/>
</dbReference>
<gene>
    <name evidence="6" type="ORF">Asera_63360</name>
</gene>
<dbReference type="Pfam" id="PF00440">
    <property type="entry name" value="TetR_N"/>
    <property type="match status" value="1"/>
</dbReference>
<proteinExistence type="predicted"/>
<dbReference type="GO" id="GO:0003700">
    <property type="term" value="F:DNA-binding transcription factor activity"/>
    <property type="evidence" value="ECO:0007669"/>
    <property type="project" value="TreeGrafter"/>
</dbReference>
<feature type="DNA-binding region" description="H-T-H motif" evidence="4">
    <location>
        <begin position="39"/>
        <end position="58"/>
    </location>
</feature>
<dbReference type="SUPFAM" id="SSF48498">
    <property type="entry name" value="Tetracyclin repressor-like, C-terminal domain"/>
    <property type="match status" value="1"/>
</dbReference>
<name>A0A810LE46_9ACTN</name>
<evidence type="ECO:0000313" key="7">
    <source>
        <dbReference type="Proteomes" id="UP000680750"/>
    </source>
</evidence>
<dbReference type="InterPro" id="IPR009057">
    <property type="entry name" value="Homeodomain-like_sf"/>
</dbReference>
<dbReference type="InterPro" id="IPR036271">
    <property type="entry name" value="Tet_transcr_reg_TetR-rel_C_sf"/>
</dbReference>
<dbReference type="Pfam" id="PF21597">
    <property type="entry name" value="TetR_C_43"/>
    <property type="match status" value="1"/>
</dbReference>
<dbReference type="RefSeq" id="WP_030447224.1">
    <property type="nucleotide sequence ID" value="NZ_AP023354.1"/>
</dbReference>
<keyword evidence="7" id="KW-1185">Reference proteome</keyword>
<evidence type="ECO:0000256" key="2">
    <source>
        <dbReference type="ARBA" id="ARBA00023125"/>
    </source>
</evidence>
<keyword evidence="2 4" id="KW-0238">DNA-binding</keyword>
<dbReference type="OrthoDB" id="3617113at2"/>
<evidence type="ECO:0000259" key="5">
    <source>
        <dbReference type="PROSITE" id="PS50977"/>
    </source>
</evidence>
<dbReference type="Proteomes" id="UP000680750">
    <property type="component" value="Chromosome"/>
</dbReference>
<dbReference type="Gene3D" id="1.10.357.10">
    <property type="entry name" value="Tetracycline Repressor, domain 2"/>
    <property type="match status" value="1"/>
</dbReference>
<feature type="domain" description="HTH tetR-type" evidence="5">
    <location>
        <begin position="17"/>
        <end position="76"/>
    </location>
</feature>
<dbReference type="EMBL" id="AP023354">
    <property type="protein sequence ID" value="BCJ32228.1"/>
    <property type="molecule type" value="Genomic_DNA"/>
</dbReference>
<dbReference type="PANTHER" id="PTHR30055:SF234">
    <property type="entry name" value="HTH-TYPE TRANSCRIPTIONAL REGULATOR BETI"/>
    <property type="match status" value="1"/>
</dbReference>
<dbReference type="InterPro" id="IPR049445">
    <property type="entry name" value="TetR_SbtR-like_C"/>
</dbReference>
<accession>A0A810LE46</accession>
<dbReference type="InterPro" id="IPR050109">
    <property type="entry name" value="HTH-type_TetR-like_transc_reg"/>
</dbReference>
<dbReference type="AlphaFoldDB" id="A0A810LE46"/>
<evidence type="ECO:0000256" key="3">
    <source>
        <dbReference type="ARBA" id="ARBA00023163"/>
    </source>
</evidence>
<organism evidence="6 7">
    <name type="scientific">Actinocatenispora sera</name>
    <dbReference type="NCBI Taxonomy" id="390989"/>
    <lineage>
        <taxon>Bacteria</taxon>
        <taxon>Bacillati</taxon>
        <taxon>Actinomycetota</taxon>
        <taxon>Actinomycetes</taxon>
        <taxon>Micromonosporales</taxon>
        <taxon>Micromonosporaceae</taxon>
        <taxon>Actinocatenispora</taxon>
    </lineage>
</organism>
<reference evidence="6" key="1">
    <citation type="submission" date="2020-08" db="EMBL/GenBank/DDBJ databases">
        <title>Whole genome shotgun sequence of Actinocatenispora sera NBRC 101916.</title>
        <authorList>
            <person name="Komaki H."/>
            <person name="Tamura T."/>
        </authorList>
    </citation>
    <scope>NUCLEOTIDE SEQUENCE</scope>
    <source>
        <strain evidence="6">NBRC 101916</strain>
    </source>
</reference>
<dbReference type="PANTHER" id="PTHR30055">
    <property type="entry name" value="HTH-TYPE TRANSCRIPTIONAL REGULATOR RUTR"/>
    <property type="match status" value="1"/>
</dbReference>
<dbReference type="InterPro" id="IPR001647">
    <property type="entry name" value="HTH_TetR"/>
</dbReference>
<evidence type="ECO:0000313" key="6">
    <source>
        <dbReference type="EMBL" id="BCJ32228.1"/>
    </source>
</evidence>
<sequence length="196" mass="20862">MPTAEPGRPRARIAEARRNRQKLIEVATQAFAAETKPVALETIAKRAGVGIGTLYRHFPNREALVEAIYADQIGQLRTSAEKLLASHPPAAALRRWTGTFLEWAAAKHGMAEALHRVVASGRITHGEMRGELIAAVALFLEAGAAAGDLRADADPADVAALFAGVLVVAGAPDHRDQAQRMLYLIVDGLRPAPASP</sequence>
<protein>
    <submittedName>
        <fullName evidence="6">Putative TetR family transcriptional regulator</fullName>
    </submittedName>
</protein>
<keyword evidence="3" id="KW-0804">Transcription</keyword>
<dbReference type="PROSITE" id="PS50977">
    <property type="entry name" value="HTH_TETR_2"/>
    <property type="match status" value="1"/>
</dbReference>
<keyword evidence="1" id="KW-0805">Transcription regulation</keyword>
<dbReference type="SUPFAM" id="SSF46689">
    <property type="entry name" value="Homeodomain-like"/>
    <property type="match status" value="1"/>
</dbReference>
<evidence type="ECO:0000256" key="1">
    <source>
        <dbReference type="ARBA" id="ARBA00023015"/>
    </source>
</evidence>